<organism evidence="14">
    <name type="scientific">bioreactor metagenome</name>
    <dbReference type="NCBI Taxonomy" id="1076179"/>
    <lineage>
        <taxon>unclassified sequences</taxon>
        <taxon>metagenomes</taxon>
        <taxon>ecological metagenomes</taxon>
    </lineage>
</organism>
<feature type="domain" description="SAM-dependent MTase RsmB/NOP-type" evidence="13">
    <location>
        <begin position="175"/>
        <end position="445"/>
    </location>
</feature>
<keyword evidence="4" id="KW-0963">Cytoplasm</keyword>
<keyword evidence="5" id="KW-0698">rRNA processing</keyword>
<comment type="subcellular location">
    <subcellularLocation>
        <location evidence="2">Cytoplasm</location>
    </subcellularLocation>
</comment>
<accession>A0A644V5Z1</accession>
<dbReference type="GO" id="GO:0006355">
    <property type="term" value="P:regulation of DNA-templated transcription"/>
    <property type="evidence" value="ECO:0007669"/>
    <property type="project" value="InterPro"/>
</dbReference>
<dbReference type="NCBIfam" id="TIGR00563">
    <property type="entry name" value="rsmB"/>
    <property type="match status" value="1"/>
</dbReference>
<dbReference type="Pfam" id="PF01189">
    <property type="entry name" value="Methyltr_RsmB-F"/>
    <property type="match status" value="1"/>
</dbReference>
<evidence type="ECO:0000256" key="8">
    <source>
        <dbReference type="ARBA" id="ARBA00022691"/>
    </source>
</evidence>
<keyword evidence="7 14" id="KW-0808">Transferase</keyword>
<protein>
    <recommendedName>
        <fullName evidence="3">16S rRNA (cytosine(967)-C(5))-methyltransferase</fullName>
        <ecNumber evidence="3">2.1.1.176</ecNumber>
    </recommendedName>
    <alternativeName>
        <fullName evidence="10">16S rRNA m5C967 methyltransferase</fullName>
    </alternativeName>
    <alternativeName>
        <fullName evidence="11">rRNA (cytosine-C(5)-)-methyltransferase RsmB</fullName>
    </alternativeName>
</protein>
<dbReference type="GO" id="GO:0003723">
    <property type="term" value="F:RNA binding"/>
    <property type="evidence" value="ECO:0007669"/>
    <property type="project" value="UniProtKB-KW"/>
</dbReference>
<dbReference type="InterPro" id="IPR023267">
    <property type="entry name" value="RCMT"/>
</dbReference>
<sequence>MQSKTDNARLLALTVINSVFTDGAYANLALNKALNNTILTDIDRRFVTELVYGTIKAKGTIDWFINQAITRPLHKVSPMILNILREGVYQIYFLERIPVSAACNEAVNLAKKFGHPGTVKFVNGVLRSIVRNKERLVFPTMEENEPLHIALTYNHPEWLVQRWRYRFGTEETIALCKYDNENPALSLRVNTLLITREELKKRLEAEGVEVRLSNWCKEGLVCGKIPSFAAIMSKFGQYIYIQDESSMLVAGILAPEPGNLVIDVCSAPGGKTTHLAQLMKNTGKVIATDIYAHKLNLVVENAERLALRNIETREQDASIVVGEWREAANCVLVDAPCSGLGVLSRRAEARWTKTEKDLNFFPPLQKKILASASSYVKPGGRLVYSTCTLEANENGRVIEDFLSKHTEFTRLNFKHPLTGETISELQLLPQKDGIDGFYICLLGRK</sequence>
<dbReference type="SUPFAM" id="SSF53335">
    <property type="entry name" value="S-adenosyl-L-methionine-dependent methyltransferases"/>
    <property type="match status" value="1"/>
</dbReference>
<dbReference type="InterPro" id="IPR001678">
    <property type="entry name" value="MeTrfase_RsmB-F_NOP2_dom"/>
</dbReference>
<keyword evidence="9" id="KW-0694">RNA-binding</keyword>
<evidence type="ECO:0000313" key="14">
    <source>
        <dbReference type="EMBL" id="MPL86233.1"/>
    </source>
</evidence>
<evidence type="ECO:0000256" key="7">
    <source>
        <dbReference type="ARBA" id="ARBA00022679"/>
    </source>
</evidence>
<dbReference type="Pfam" id="PF01029">
    <property type="entry name" value="NusB"/>
    <property type="match status" value="1"/>
</dbReference>
<dbReference type="Gene3D" id="1.10.940.10">
    <property type="entry name" value="NusB-like"/>
    <property type="match status" value="1"/>
</dbReference>
<dbReference type="NCBIfam" id="NF011494">
    <property type="entry name" value="PRK14902.1"/>
    <property type="match status" value="1"/>
</dbReference>
<evidence type="ECO:0000259" key="13">
    <source>
        <dbReference type="PROSITE" id="PS51686"/>
    </source>
</evidence>
<keyword evidence="8" id="KW-0949">S-adenosyl-L-methionine</keyword>
<evidence type="ECO:0000256" key="4">
    <source>
        <dbReference type="ARBA" id="ARBA00022490"/>
    </source>
</evidence>
<dbReference type="PANTHER" id="PTHR22807">
    <property type="entry name" value="NOP2 YEAST -RELATED NOL1/NOP2/FMU SUN DOMAIN-CONTAINING"/>
    <property type="match status" value="1"/>
</dbReference>
<dbReference type="GO" id="GO:0008649">
    <property type="term" value="F:rRNA methyltransferase activity"/>
    <property type="evidence" value="ECO:0007669"/>
    <property type="project" value="InterPro"/>
</dbReference>
<dbReference type="FunFam" id="3.40.50.150:FF:000022">
    <property type="entry name" value="Ribosomal RNA small subunit methyltransferase B"/>
    <property type="match status" value="1"/>
</dbReference>
<evidence type="ECO:0000256" key="10">
    <source>
        <dbReference type="ARBA" id="ARBA00030399"/>
    </source>
</evidence>
<dbReference type="EC" id="2.1.1.176" evidence="3"/>
<dbReference type="InterPro" id="IPR035926">
    <property type="entry name" value="NusB-like_sf"/>
</dbReference>
<evidence type="ECO:0000256" key="6">
    <source>
        <dbReference type="ARBA" id="ARBA00022603"/>
    </source>
</evidence>
<dbReference type="PANTHER" id="PTHR22807:SF53">
    <property type="entry name" value="RIBOSOMAL RNA SMALL SUBUNIT METHYLTRANSFERASE B-RELATED"/>
    <property type="match status" value="1"/>
</dbReference>
<gene>
    <name evidence="14" type="ORF">SDC9_32210</name>
</gene>
<dbReference type="InterPro" id="IPR006027">
    <property type="entry name" value="NusB_RsmB_TIM44"/>
</dbReference>
<dbReference type="CDD" id="cd02440">
    <property type="entry name" value="AdoMet_MTases"/>
    <property type="match status" value="1"/>
</dbReference>
<dbReference type="Pfam" id="PF22458">
    <property type="entry name" value="RsmF-B_ferredox"/>
    <property type="match status" value="1"/>
</dbReference>
<comment type="catalytic activity">
    <reaction evidence="12">
        <text>cytidine(967) in 16S rRNA + S-adenosyl-L-methionine = 5-methylcytidine(967) in 16S rRNA + S-adenosyl-L-homocysteine + H(+)</text>
        <dbReference type="Rhea" id="RHEA:42748"/>
        <dbReference type="Rhea" id="RHEA-COMP:10219"/>
        <dbReference type="Rhea" id="RHEA-COMP:10220"/>
        <dbReference type="ChEBI" id="CHEBI:15378"/>
        <dbReference type="ChEBI" id="CHEBI:57856"/>
        <dbReference type="ChEBI" id="CHEBI:59789"/>
        <dbReference type="ChEBI" id="CHEBI:74483"/>
        <dbReference type="ChEBI" id="CHEBI:82748"/>
        <dbReference type="EC" id="2.1.1.176"/>
    </reaction>
</comment>
<dbReference type="GO" id="GO:0005737">
    <property type="term" value="C:cytoplasm"/>
    <property type="evidence" value="ECO:0007669"/>
    <property type="project" value="UniProtKB-SubCell"/>
</dbReference>
<dbReference type="Gene3D" id="3.30.70.1170">
    <property type="entry name" value="Sun protein, domain 3"/>
    <property type="match status" value="1"/>
</dbReference>
<dbReference type="EMBL" id="VSSQ01000218">
    <property type="protein sequence ID" value="MPL86233.1"/>
    <property type="molecule type" value="Genomic_DNA"/>
</dbReference>
<comment type="function">
    <text evidence="1">Specifically methylates the cytosine at position 967 (m5C967) of 16S rRNA.</text>
</comment>
<dbReference type="InterPro" id="IPR004573">
    <property type="entry name" value="rRNA_ssu_MeTfrase_B"/>
</dbReference>
<evidence type="ECO:0000256" key="2">
    <source>
        <dbReference type="ARBA" id="ARBA00004496"/>
    </source>
</evidence>
<dbReference type="InterPro" id="IPR029063">
    <property type="entry name" value="SAM-dependent_MTases_sf"/>
</dbReference>
<dbReference type="AlphaFoldDB" id="A0A644V5Z1"/>
<dbReference type="InterPro" id="IPR054728">
    <property type="entry name" value="RsmB-like_ferredoxin"/>
</dbReference>
<dbReference type="PROSITE" id="PS51686">
    <property type="entry name" value="SAM_MT_RSMB_NOP"/>
    <property type="match status" value="1"/>
</dbReference>
<evidence type="ECO:0000256" key="1">
    <source>
        <dbReference type="ARBA" id="ARBA00002724"/>
    </source>
</evidence>
<evidence type="ECO:0000256" key="12">
    <source>
        <dbReference type="ARBA" id="ARBA00047283"/>
    </source>
</evidence>
<reference evidence="14" key="1">
    <citation type="submission" date="2019-08" db="EMBL/GenBank/DDBJ databases">
        <authorList>
            <person name="Kucharzyk K."/>
            <person name="Murdoch R.W."/>
            <person name="Higgins S."/>
            <person name="Loffler F."/>
        </authorList>
    </citation>
    <scope>NUCLEOTIDE SEQUENCE</scope>
</reference>
<keyword evidence="6 14" id="KW-0489">Methyltransferase</keyword>
<dbReference type="SUPFAM" id="SSF48013">
    <property type="entry name" value="NusB-like"/>
    <property type="match status" value="1"/>
</dbReference>
<proteinExistence type="predicted"/>
<name>A0A644V5Z1_9ZZZZ</name>
<dbReference type="Gene3D" id="3.40.50.150">
    <property type="entry name" value="Vaccinia Virus protein VP39"/>
    <property type="match status" value="1"/>
</dbReference>
<evidence type="ECO:0000256" key="9">
    <source>
        <dbReference type="ARBA" id="ARBA00022884"/>
    </source>
</evidence>
<dbReference type="InterPro" id="IPR049560">
    <property type="entry name" value="MeTrfase_RsmB-F_NOP2_cat"/>
</dbReference>
<evidence type="ECO:0000256" key="11">
    <source>
        <dbReference type="ARBA" id="ARBA00031088"/>
    </source>
</evidence>
<evidence type="ECO:0000256" key="5">
    <source>
        <dbReference type="ARBA" id="ARBA00022552"/>
    </source>
</evidence>
<dbReference type="PRINTS" id="PR02008">
    <property type="entry name" value="RCMTFAMILY"/>
</dbReference>
<comment type="caution">
    <text evidence="14">The sequence shown here is derived from an EMBL/GenBank/DDBJ whole genome shotgun (WGS) entry which is preliminary data.</text>
</comment>
<evidence type="ECO:0000256" key="3">
    <source>
        <dbReference type="ARBA" id="ARBA00012140"/>
    </source>
</evidence>